<reference evidence="2" key="1">
    <citation type="submission" date="2018-04" db="EMBL/GenBank/DDBJ databases">
        <authorList>
            <person name="Cornet L."/>
        </authorList>
    </citation>
    <scope>NUCLEOTIDE SEQUENCE [LARGE SCALE GENOMIC DNA]</scope>
</reference>
<name>A0A2W4XCE5_9CYAN</name>
<dbReference type="AlphaFoldDB" id="A0A2W4XCE5"/>
<reference evidence="1 2" key="2">
    <citation type="submission" date="2018-06" db="EMBL/GenBank/DDBJ databases">
        <title>Metagenomic assembly of (sub)arctic Cyanobacteria and their associated microbiome from non-axenic cultures.</title>
        <authorList>
            <person name="Baurain D."/>
        </authorList>
    </citation>
    <scope>NUCLEOTIDE SEQUENCE [LARGE SCALE GENOMIC DNA]</scope>
    <source>
        <strain evidence="1">ULC041bin1</strain>
    </source>
</reference>
<organism evidence="1 2">
    <name type="scientific">Shackletoniella antarctica</name>
    <dbReference type="NCBI Taxonomy" id="268115"/>
    <lineage>
        <taxon>Bacteria</taxon>
        <taxon>Bacillati</taxon>
        <taxon>Cyanobacteriota</taxon>
        <taxon>Cyanophyceae</taxon>
        <taxon>Oculatellales</taxon>
        <taxon>Oculatellaceae</taxon>
        <taxon>Shackletoniella</taxon>
    </lineage>
</organism>
<dbReference type="Proteomes" id="UP000249081">
    <property type="component" value="Unassembled WGS sequence"/>
</dbReference>
<dbReference type="EMBL" id="QBMN01000245">
    <property type="protein sequence ID" value="PZO33601.1"/>
    <property type="molecule type" value="Genomic_DNA"/>
</dbReference>
<proteinExistence type="predicted"/>
<evidence type="ECO:0000313" key="1">
    <source>
        <dbReference type="EMBL" id="PZO33601.1"/>
    </source>
</evidence>
<evidence type="ECO:0000313" key="2">
    <source>
        <dbReference type="Proteomes" id="UP000249081"/>
    </source>
</evidence>
<protein>
    <submittedName>
        <fullName evidence="1">Uncharacterized protein</fullName>
    </submittedName>
</protein>
<comment type="caution">
    <text evidence="1">The sequence shown here is derived from an EMBL/GenBank/DDBJ whole genome shotgun (WGS) entry which is preliminary data.</text>
</comment>
<accession>A0A2W4XCE5</accession>
<sequence length="124" mass="13988">MIHHEITHPKFHDPRPSADTATLGPDEWAILATLCDDDPMYLELVAKLLDTERKYQTLSRRTGIYKALQTCFGTSALAKAPNLQRAETIRDLKIAEENGDVEAFQTAWAALKFGQAPQKNQYDE</sequence>
<gene>
    <name evidence="1" type="ORF">DCF17_21715</name>
</gene>